<dbReference type="InterPro" id="IPR036873">
    <property type="entry name" value="Rhodanese-like_dom_sf"/>
</dbReference>
<dbReference type="SUPFAM" id="SSF52821">
    <property type="entry name" value="Rhodanese/Cell cycle control phosphatase"/>
    <property type="match status" value="1"/>
</dbReference>
<evidence type="ECO:0000256" key="1">
    <source>
        <dbReference type="ARBA" id="ARBA00023284"/>
    </source>
</evidence>
<name>A0A4R5AS97_9FLAO</name>
<organism evidence="4 5">
    <name type="scientific">Flavobacterium caseinilyticum</name>
    <dbReference type="NCBI Taxonomy" id="2541732"/>
    <lineage>
        <taxon>Bacteria</taxon>
        <taxon>Pseudomonadati</taxon>
        <taxon>Bacteroidota</taxon>
        <taxon>Flavobacteriia</taxon>
        <taxon>Flavobacteriales</taxon>
        <taxon>Flavobacteriaceae</taxon>
        <taxon>Flavobacterium</taxon>
    </lineage>
</organism>
<dbReference type="PROSITE" id="PS00194">
    <property type="entry name" value="THIOREDOXIN_1"/>
    <property type="match status" value="1"/>
</dbReference>
<accession>A0A4R5AS97</accession>
<evidence type="ECO:0000313" key="4">
    <source>
        <dbReference type="EMBL" id="TDD76058.1"/>
    </source>
</evidence>
<dbReference type="InterPro" id="IPR036249">
    <property type="entry name" value="Thioredoxin-like_sf"/>
</dbReference>
<dbReference type="CDD" id="cd00158">
    <property type="entry name" value="RHOD"/>
    <property type="match status" value="1"/>
</dbReference>
<dbReference type="SMART" id="SM00450">
    <property type="entry name" value="RHOD"/>
    <property type="match status" value="1"/>
</dbReference>
<dbReference type="Gene3D" id="3.40.30.10">
    <property type="entry name" value="Glutaredoxin"/>
    <property type="match status" value="1"/>
</dbReference>
<feature type="domain" description="Rhodanese" evidence="2">
    <location>
        <begin position="43"/>
        <end position="133"/>
    </location>
</feature>
<dbReference type="Proteomes" id="UP000295278">
    <property type="component" value="Unassembled WGS sequence"/>
</dbReference>
<evidence type="ECO:0000313" key="5">
    <source>
        <dbReference type="Proteomes" id="UP000295278"/>
    </source>
</evidence>
<dbReference type="SUPFAM" id="SSF52833">
    <property type="entry name" value="Thioredoxin-like"/>
    <property type="match status" value="1"/>
</dbReference>
<dbReference type="PRINTS" id="PR00421">
    <property type="entry name" value="THIOREDOXIN"/>
</dbReference>
<dbReference type="InterPro" id="IPR001763">
    <property type="entry name" value="Rhodanese-like_dom"/>
</dbReference>
<comment type="caution">
    <text evidence="4">The sequence shown here is derived from an EMBL/GenBank/DDBJ whole genome shotgun (WGS) entry which is preliminary data.</text>
</comment>
<dbReference type="Gene3D" id="3.40.250.10">
    <property type="entry name" value="Rhodanese-like domain"/>
    <property type="match status" value="1"/>
</dbReference>
<sequence>MRFHPILLTIVSFVILSCNGQTSKKTETIETIEAQAFAEKIAATPNPQILDVRTPEEFTAGHIDNAGNVNWLGDNFVAGAEKLDKSKPVFVYCKSGARSQKAAEKLEELGFTTIYQLQGGILKWDAAGLSNPSNKTIGLSVAEYNKLLISDKKVLIDFYAEWCAPCKKMEPYLSKMTKEMTDSVVIIRLDADKNKTLMTEMKISELPTLLLYENKELKWKHSGFISEVDLKKQL</sequence>
<dbReference type="PANTHER" id="PTHR45431">
    <property type="entry name" value="RHODANESE-LIKE DOMAIN-CONTAINING PROTEIN 15, CHLOROPLASTIC"/>
    <property type="match status" value="1"/>
</dbReference>
<evidence type="ECO:0000259" key="2">
    <source>
        <dbReference type="PROSITE" id="PS50206"/>
    </source>
</evidence>
<dbReference type="InterPro" id="IPR052367">
    <property type="entry name" value="Thiosulfate_ST/Rhodanese-like"/>
</dbReference>
<protein>
    <submittedName>
        <fullName evidence="4">Redoxin domain-containing protein</fullName>
    </submittedName>
</protein>
<dbReference type="EMBL" id="SMFM01000004">
    <property type="protein sequence ID" value="TDD76058.1"/>
    <property type="molecule type" value="Genomic_DNA"/>
</dbReference>
<keyword evidence="1" id="KW-0676">Redox-active center</keyword>
<dbReference type="InterPro" id="IPR013766">
    <property type="entry name" value="Thioredoxin_domain"/>
</dbReference>
<feature type="domain" description="Thioredoxin" evidence="3">
    <location>
        <begin position="100"/>
        <end position="234"/>
    </location>
</feature>
<dbReference type="PANTHER" id="PTHR45431:SF3">
    <property type="entry name" value="RHODANESE-LIKE DOMAIN-CONTAINING PROTEIN 15, CHLOROPLASTIC"/>
    <property type="match status" value="1"/>
</dbReference>
<dbReference type="CDD" id="cd02947">
    <property type="entry name" value="TRX_family"/>
    <property type="match status" value="1"/>
</dbReference>
<dbReference type="RefSeq" id="WP_131909805.1">
    <property type="nucleotide sequence ID" value="NZ_SMFM01000004.1"/>
</dbReference>
<dbReference type="Pfam" id="PF00085">
    <property type="entry name" value="Thioredoxin"/>
    <property type="match status" value="1"/>
</dbReference>
<dbReference type="AlphaFoldDB" id="A0A4R5AS97"/>
<dbReference type="PROSITE" id="PS50206">
    <property type="entry name" value="RHODANESE_3"/>
    <property type="match status" value="1"/>
</dbReference>
<evidence type="ECO:0000259" key="3">
    <source>
        <dbReference type="PROSITE" id="PS51352"/>
    </source>
</evidence>
<keyword evidence="5" id="KW-1185">Reference proteome</keyword>
<dbReference type="PROSITE" id="PS51257">
    <property type="entry name" value="PROKAR_LIPOPROTEIN"/>
    <property type="match status" value="1"/>
</dbReference>
<dbReference type="OrthoDB" id="9808735at2"/>
<proteinExistence type="predicted"/>
<gene>
    <name evidence="4" type="ORF">E0F89_10910</name>
</gene>
<dbReference type="InterPro" id="IPR017937">
    <property type="entry name" value="Thioredoxin_CS"/>
</dbReference>
<dbReference type="Pfam" id="PF00581">
    <property type="entry name" value="Rhodanese"/>
    <property type="match status" value="1"/>
</dbReference>
<reference evidence="4 5" key="1">
    <citation type="submission" date="2019-03" db="EMBL/GenBank/DDBJ databases">
        <title>Flavobacterium AT-3-2 sp. nov., isolated from arctic soil.</title>
        <authorList>
            <person name="Chaudhary D.K."/>
        </authorList>
    </citation>
    <scope>NUCLEOTIDE SEQUENCE [LARGE SCALE GENOMIC DNA]</scope>
    <source>
        <strain evidence="4 5">AT-3-2</strain>
    </source>
</reference>
<dbReference type="PROSITE" id="PS51352">
    <property type="entry name" value="THIOREDOXIN_2"/>
    <property type="match status" value="1"/>
</dbReference>